<sequence>MYKENALEIQQSSYPHERDGQAYVWSVEKSNPVFTQYTSFQAKKMLQGGHCYSCAAQLPEVALLSLSSTDQADVPMAEAGNDQRGLAHRVAFTLQHFN</sequence>
<protein>
    <submittedName>
        <fullName evidence="1">Uncharacterized protein</fullName>
    </submittedName>
</protein>
<reference evidence="1" key="1">
    <citation type="journal article" date="2014" name="Nat. Commun.">
        <title>The rainbow trout genome provides novel insights into evolution after whole-genome duplication in vertebrates.</title>
        <authorList>
            <person name="Berthelot C."/>
            <person name="Brunet F."/>
            <person name="Chalopin D."/>
            <person name="Juanchich A."/>
            <person name="Bernard M."/>
            <person name="Noel B."/>
            <person name="Bento P."/>
            <person name="Da Silva C."/>
            <person name="Labadie K."/>
            <person name="Alberti A."/>
            <person name="Aury J.M."/>
            <person name="Louis A."/>
            <person name="Dehais P."/>
            <person name="Bardou P."/>
            <person name="Montfort J."/>
            <person name="Klopp C."/>
            <person name="Cabau C."/>
            <person name="Gaspin C."/>
            <person name="Thorgaard G.H."/>
            <person name="Boussaha M."/>
            <person name="Quillet E."/>
            <person name="Guyomard R."/>
            <person name="Galiana D."/>
            <person name="Bobe J."/>
            <person name="Volff J.N."/>
            <person name="Genet C."/>
            <person name="Wincker P."/>
            <person name="Jaillon O."/>
            <person name="Roest Crollius H."/>
            <person name="Guiguen Y."/>
        </authorList>
    </citation>
    <scope>NUCLEOTIDE SEQUENCE [LARGE SCALE GENOMIC DNA]</scope>
</reference>
<evidence type="ECO:0000313" key="2">
    <source>
        <dbReference type="Proteomes" id="UP000193380"/>
    </source>
</evidence>
<dbReference type="EMBL" id="FR905738">
    <property type="protein sequence ID" value="CDQ81320.1"/>
    <property type="molecule type" value="Genomic_DNA"/>
</dbReference>
<organism evidence="1 2">
    <name type="scientific">Oncorhynchus mykiss</name>
    <name type="common">Rainbow trout</name>
    <name type="synonym">Salmo gairdneri</name>
    <dbReference type="NCBI Taxonomy" id="8022"/>
    <lineage>
        <taxon>Eukaryota</taxon>
        <taxon>Metazoa</taxon>
        <taxon>Chordata</taxon>
        <taxon>Craniata</taxon>
        <taxon>Vertebrata</taxon>
        <taxon>Euteleostomi</taxon>
        <taxon>Actinopterygii</taxon>
        <taxon>Neopterygii</taxon>
        <taxon>Teleostei</taxon>
        <taxon>Protacanthopterygii</taxon>
        <taxon>Salmoniformes</taxon>
        <taxon>Salmonidae</taxon>
        <taxon>Salmoninae</taxon>
        <taxon>Oncorhynchus</taxon>
    </lineage>
</organism>
<evidence type="ECO:0000313" key="1">
    <source>
        <dbReference type="EMBL" id="CDQ81320.1"/>
    </source>
</evidence>
<accession>A0A060XWM8</accession>
<dbReference type="Proteomes" id="UP000193380">
    <property type="component" value="Unassembled WGS sequence"/>
</dbReference>
<gene>
    <name evidence="1" type="ORF">GSONMT00017414001</name>
</gene>
<name>A0A060XWM8_ONCMY</name>
<dbReference type="AlphaFoldDB" id="A0A060XWM8"/>
<proteinExistence type="predicted"/>
<reference evidence="1" key="2">
    <citation type="submission" date="2014-03" db="EMBL/GenBank/DDBJ databases">
        <authorList>
            <person name="Genoscope - CEA"/>
        </authorList>
    </citation>
    <scope>NUCLEOTIDE SEQUENCE</scope>
</reference>
<dbReference type="PaxDb" id="8022-A0A060XWM8"/>